<organism evidence="2 3">
    <name type="scientific">Paramuribaculum intestinale</name>
    <dbReference type="NCBI Taxonomy" id="2094151"/>
    <lineage>
        <taxon>Bacteria</taxon>
        <taxon>Pseudomonadati</taxon>
        <taxon>Bacteroidota</taxon>
        <taxon>Bacteroidia</taxon>
        <taxon>Bacteroidales</taxon>
        <taxon>Muribaculaceae</taxon>
        <taxon>Paramuribaculum</taxon>
    </lineage>
</organism>
<proteinExistence type="predicted"/>
<accession>A0A2V1IQ86</accession>
<dbReference type="AlphaFoldDB" id="A0A2V1IQ86"/>
<dbReference type="GeneID" id="93423197"/>
<keyword evidence="1" id="KW-1133">Transmembrane helix</keyword>
<feature type="transmembrane region" description="Helical" evidence="1">
    <location>
        <begin position="34"/>
        <end position="53"/>
    </location>
</feature>
<protein>
    <recommendedName>
        <fullName evidence="4">S-adenosyl-methyltransferase</fullName>
    </recommendedName>
</protein>
<dbReference type="RefSeq" id="WP_107036615.1">
    <property type="nucleotide sequence ID" value="NZ_CAOLHR010000016.1"/>
</dbReference>
<dbReference type="EMBL" id="PUBV01000023">
    <property type="protein sequence ID" value="PWB06513.1"/>
    <property type="molecule type" value="Genomic_DNA"/>
</dbReference>
<evidence type="ECO:0000313" key="3">
    <source>
        <dbReference type="Proteomes" id="UP000244925"/>
    </source>
</evidence>
<gene>
    <name evidence="2" type="ORF">C5O25_10060</name>
</gene>
<dbReference type="Proteomes" id="UP000244925">
    <property type="component" value="Unassembled WGS sequence"/>
</dbReference>
<evidence type="ECO:0008006" key="4">
    <source>
        <dbReference type="Google" id="ProtNLM"/>
    </source>
</evidence>
<keyword evidence="3" id="KW-1185">Reference proteome</keyword>
<dbReference type="InterPro" id="IPR045755">
    <property type="entry name" value="FtsL-like"/>
</dbReference>
<sequence>MSKKSSTKPKQKGSIAGRLIYGQVISSDFFARHWLKVFAIFTVIMVFITNKYHCQTKMEEIRRLNTELEIVKTERMRVRSVYMSRTRESEMQQLVDSLGLNLHVQQRPPYKLPSR</sequence>
<comment type="caution">
    <text evidence="2">The sequence shown here is derived from an EMBL/GenBank/DDBJ whole genome shotgun (WGS) entry which is preliminary data.</text>
</comment>
<reference evidence="3" key="1">
    <citation type="submission" date="2018-02" db="EMBL/GenBank/DDBJ databases">
        <authorList>
            <person name="Clavel T."/>
            <person name="Strowig T."/>
        </authorList>
    </citation>
    <scope>NUCLEOTIDE SEQUENCE [LARGE SCALE GENOMIC DNA]</scope>
    <source>
        <strain evidence="3">DSM 100764</strain>
    </source>
</reference>
<keyword evidence="1" id="KW-0812">Transmembrane</keyword>
<evidence type="ECO:0000256" key="1">
    <source>
        <dbReference type="SAM" id="Phobius"/>
    </source>
</evidence>
<evidence type="ECO:0000313" key="2">
    <source>
        <dbReference type="EMBL" id="PWB06513.1"/>
    </source>
</evidence>
<dbReference type="Pfam" id="PF19579">
    <property type="entry name" value="FtsL_2"/>
    <property type="match status" value="1"/>
</dbReference>
<keyword evidence="1" id="KW-0472">Membrane</keyword>
<name>A0A2V1IQ86_9BACT</name>